<feature type="domain" description="HPt" evidence="3">
    <location>
        <begin position="57"/>
        <end position="150"/>
    </location>
</feature>
<dbReference type="Pfam" id="PF01627">
    <property type="entry name" value="Hpt"/>
    <property type="match status" value="1"/>
</dbReference>
<proteinExistence type="predicted"/>
<dbReference type="PROSITE" id="PS50894">
    <property type="entry name" value="HPT"/>
    <property type="match status" value="1"/>
</dbReference>
<dbReference type="InterPro" id="IPR036641">
    <property type="entry name" value="HPT_dom_sf"/>
</dbReference>
<organism evidence="4">
    <name type="scientific">Vibrio tasmaniensis</name>
    <dbReference type="NCBI Taxonomy" id="212663"/>
    <lineage>
        <taxon>Bacteria</taxon>
        <taxon>Pseudomonadati</taxon>
        <taxon>Pseudomonadota</taxon>
        <taxon>Gammaproteobacteria</taxon>
        <taxon>Vibrionales</taxon>
        <taxon>Vibrionaceae</taxon>
        <taxon>Vibrio</taxon>
    </lineage>
</organism>
<dbReference type="InterPro" id="IPR008207">
    <property type="entry name" value="Sig_transdc_His_kin_Hpt_dom"/>
</dbReference>
<name>A0A0H4A051_9VIBR</name>
<dbReference type="AlphaFoldDB" id="A0A0H4A051"/>
<keyword evidence="1" id="KW-0902">Two-component regulatory system</keyword>
<dbReference type="GO" id="GO:0004672">
    <property type="term" value="F:protein kinase activity"/>
    <property type="evidence" value="ECO:0007669"/>
    <property type="project" value="UniProtKB-ARBA"/>
</dbReference>
<keyword evidence="2" id="KW-0597">Phosphoprotein</keyword>
<feature type="modified residue" description="Phosphohistidine" evidence="2">
    <location>
        <position position="96"/>
    </location>
</feature>
<dbReference type="GO" id="GO:0000160">
    <property type="term" value="P:phosphorelay signal transduction system"/>
    <property type="evidence" value="ECO:0007669"/>
    <property type="project" value="UniProtKB-KW"/>
</dbReference>
<protein>
    <submittedName>
        <fullName evidence="4">Diguanylate cyclase/phosphodiesterase (GGDEF &amp; EAL domains) with PAS/PAC sensor(S)</fullName>
    </submittedName>
</protein>
<evidence type="ECO:0000256" key="1">
    <source>
        <dbReference type="ARBA" id="ARBA00023012"/>
    </source>
</evidence>
<reference evidence="4" key="1">
    <citation type="journal article" date="2015" name="MBio">
        <title>Eco-Evolutionary Dynamics of Episomes among Ecologically Cohesive Bacterial Populations.</title>
        <authorList>
            <person name="Xue H."/>
            <person name="Cordero O.X."/>
            <person name="Camas F.M."/>
            <person name="Trimble W."/>
            <person name="Meyer F."/>
            <person name="Guglielmini J."/>
            <person name="Rocha E.P."/>
            <person name="Polz M.F."/>
        </authorList>
    </citation>
    <scope>NUCLEOTIDE SEQUENCE</scope>
    <source>
        <strain evidence="4">FF_59</strain>
    </source>
</reference>
<accession>A0A0H4A051</accession>
<dbReference type="CDD" id="cd00088">
    <property type="entry name" value="HPT"/>
    <property type="match status" value="1"/>
</dbReference>
<evidence type="ECO:0000313" key="4">
    <source>
        <dbReference type="EMBL" id="AKN39081.1"/>
    </source>
</evidence>
<dbReference type="EMBL" id="KP795633">
    <property type="protein sequence ID" value="AKN39081.1"/>
    <property type="molecule type" value="Genomic_DNA"/>
</dbReference>
<evidence type="ECO:0000259" key="3">
    <source>
        <dbReference type="PROSITE" id="PS50894"/>
    </source>
</evidence>
<dbReference type="Gene3D" id="1.20.120.160">
    <property type="entry name" value="HPT domain"/>
    <property type="match status" value="1"/>
</dbReference>
<evidence type="ECO:0000256" key="2">
    <source>
        <dbReference type="PROSITE-ProRule" id="PRU00110"/>
    </source>
</evidence>
<dbReference type="SUPFAM" id="SSF47226">
    <property type="entry name" value="Histidine-containing phosphotransfer domain, HPT domain"/>
    <property type="match status" value="1"/>
</dbReference>
<sequence>MNDYLTKPVQLHLLKEALETWLPNQNGVPELGLLEEEQPRDSEILTVSKLAELVGNEPAVMCDFLTDFLSLVTRQQEQLRAASSAKDIREVSSIAHKLKSSSRSVGAMRLGDLCAELENACTIGDVAVVELTMTLLDKCFAETEEEVICYLDKKII</sequence>